<comment type="caution">
    <text evidence="1">The sequence shown here is derived from an EMBL/GenBank/DDBJ whole genome shotgun (WGS) entry which is preliminary data.</text>
</comment>
<dbReference type="Proteomes" id="UP000230002">
    <property type="component" value="Unassembled WGS sequence"/>
</dbReference>
<name>A0A2G8S2U2_9APHY</name>
<dbReference type="AlphaFoldDB" id="A0A2G8S2U2"/>
<dbReference type="OrthoDB" id="2750281at2759"/>
<reference evidence="1 2" key="1">
    <citation type="journal article" date="2015" name="Sci. Rep.">
        <title>Chromosome-level genome map provides insights into diverse defense mechanisms in the medicinal fungus Ganoderma sinense.</title>
        <authorList>
            <person name="Zhu Y."/>
            <person name="Xu J."/>
            <person name="Sun C."/>
            <person name="Zhou S."/>
            <person name="Xu H."/>
            <person name="Nelson D.R."/>
            <person name="Qian J."/>
            <person name="Song J."/>
            <person name="Luo H."/>
            <person name="Xiang L."/>
            <person name="Li Y."/>
            <person name="Xu Z."/>
            <person name="Ji A."/>
            <person name="Wang L."/>
            <person name="Lu S."/>
            <person name="Hayward A."/>
            <person name="Sun W."/>
            <person name="Li X."/>
            <person name="Schwartz D.C."/>
            <person name="Wang Y."/>
            <person name="Chen S."/>
        </authorList>
    </citation>
    <scope>NUCLEOTIDE SEQUENCE [LARGE SCALE GENOMIC DNA]</scope>
    <source>
        <strain evidence="1 2">ZZ0214-1</strain>
    </source>
</reference>
<sequence length="370" mass="40115">MPQISINPQSTLTLLPPPGHPDRFTYMLNLVGCHTAQPPAPEPGALAIQADNVYTAENMVSPWDPNERVDTYVTGDMDLYVGERPCYGHGILFFEEVPRATAQASPPPLVAPATTPENVDVAIGALPFQVPAPPSPPPLVAAMIERHRAEHLADRATPVRESPGESLVLARALVVALTEALVQVLASTMANTPPPYGTAEETPEITYEKATVSMDEEDYEIEDELEYMELQYPSTPRPEVAPAIAGGLAALDDEDLASQGMPEVIDVDALPDELEEDQLVEATTPRYSFRPRAPAPAEVEPYDPFPDRPNLALRGEEAVNLQLLLTRPPSIWTGNDVQAMKAILSSLRRATKSRVGYGQAVQPDAAHHYA</sequence>
<evidence type="ECO:0000313" key="2">
    <source>
        <dbReference type="Proteomes" id="UP000230002"/>
    </source>
</evidence>
<accession>A0A2G8S2U2</accession>
<gene>
    <name evidence="1" type="ORF">GSI_09843</name>
</gene>
<protein>
    <submittedName>
        <fullName evidence="1">Uncharacterized protein</fullName>
    </submittedName>
</protein>
<proteinExistence type="predicted"/>
<organism evidence="1 2">
    <name type="scientific">Ganoderma sinense ZZ0214-1</name>
    <dbReference type="NCBI Taxonomy" id="1077348"/>
    <lineage>
        <taxon>Eukaryota</taxon>
        <taxon>Fungi</taxon>
        <taxon>Dikarya</taxon>
        <taxon>Basidiomycota</taxon>
        <taxon>Agaricomycotina</taxon>
        <taxon>Agaricomycetes</taxon>
        <taxon>Polyporales</taxon>
        <taxon>Polyporaceae</taxon>
        <taxon>Ganoderma</taxon>
    </lineage>
</organism>
<keyword evidence="2" id="KW-1185">Reference proteome</keyword>
<evidence type="ECO:0000313" key="1">
    <source>
        <dbReference type="EMBL" id="PIL28089.1"/>
    </source>
</evidence>
<dbReference type="EMBL" id="AYKW01000029">
    <property type="protein sequence ID" value="PIL28089.1"/>
    <property type="molecule type" value="Genomic_DNA"/>
</dbReference>